<dbReference type="PANTHER" id="PTHR10934">
    <property type="entry name" value="60S RIBOSOMAL PROTEIN L18"/>
    <property type="match status" value="1"/>
</dbReference>
<dbReference type="Proteomes" id="UP000275846">
    <property type="component" value="Unassembled WGS sequence"/>
</dbReference>
<reference evidence="7" key="1">
    <citation type="submission" date="2016-06" db="UniProtKB">
        <authorList>
            <consortium name="WormBaseParasite"/>
        </authorList>
    </citation>
    <scope>IDENTIFICATION</scope>
</reference>
<keyword evidence="6" id="KW-1185">Reference proteome</keyword>
<dbReference type="GO" id="GO:0006412">
    <property type="term" value="P:translation"/>
    <property type="evidence" value="ECO:0007669"/>
    <property type="project" value="InterPro"/>
</dbReference>
<dbReference type="InterPro" id="IPR036227">
    <property type="entry name" value="Ribosomal_uL15/eL18_sf"/>
</dbReference>
<evidence type="ECO:0000313" key="7">
    <source>
        <dbReference type="WBParaSite" id="SSLN_0002014301-mRNA-1"/>
    </source>
</evidence>
<dbReference type="WBParaSite" id="SSLN_0002014301-mRNA-1">
    <property type="protein sequence ID" value="SSLN_0002014301-mRNA-1"/>
    <property type="gene ID" value="SSLN_0002014301"/>
</dbReference>
<dbReference type="AlphaFoldDB" id="A0A183TSG6"/>
<feature type="domain" description="Large ribosomal subunit protein uL15/eL18" evidence="4">
    <location>
        <begin position="99"/>
        <end position="200"/>
    </location>
</feature>
<evidence type="ECO:0000313" key="5">
    <source>
        <dbReference type="EMBL" id="VDM05800.1"/>
    </source>
</evidence>
<keyword evidence="3" id="KW-0687">Ribonucleoprotein</keyword>
<organism evidence="7">
    <name type="scientific">Schistocephalus solidus</name>
    <name type="common">Tapeworm</name>
    <dbReference type="NCBI Taxonomy" id="70667"/>
    <lineage>
        <taxon>Eukaryota</taxon>
        <taxon>Metazoa</taxon>
        <taxon>Spiralia</taxon>
        <taxon>Lophotrochozoa</taxon>
        <taxon>Platyhelminthes</taxon>
        <taxon>Cestoda</taxon>
        <taxon>Eucestoda</taxon>
        <taxon>Diphyllobothriidea</taxon>
        <taxon>Diphyllobothriidae</taxon>
        <taxon>Schistocephalus</taxon>
    </lineage>
</organism>
<name>A0A183TSG6_SCHSO</name>
<dbReference type="Gene3D" id="3.100.10.10">
    <property type="match status" value="2"/>
</dbReference>
<reference evidence="5 6" key="2">
    <citation type="submission" date="2018-11" db="EMBL/GenBank/DDBJ databases">
        <authorList>
            <consortium name="Pathogen Informatics"/>
        </authorList>
    </citation>
    <scope>NUCLEOTIDE SEQUENCE [LARGE SCALE GENOMIC DNA]</scope>
    <source>
        <strain evidence="5 6">NST_G2</strain>
    </source>
</reference>
<dbReference type="PROSITE" id="PS01106">
    <property type="entry name" value="RIBOSOMAL_L18E"/>
    <property type="match status" value="1"/>
</dbReference>
<dbReference type="InterPro" id="IPR021132">
    <property type="entry name" value="Ribosomal_eL18/eL18-A/B/_CS"/>
</dbReference>
<protein>
    <submittedName>
        <fullName evidence="7">60S ribosomal protein L18</fullName>
    </submittedName>
</protein>
<dbReference type="GO" id="GO:0003723">
    <property type="term" value="F:RNA binding"/>
    <property type="evidence" value="ECO:0007669"/>
    <property type="project" value="TreeGrafter"/>
</dbReference>
<evidence type="ECO:0000256" key="3">
    <source>
        <dbReference type="ARBA" id="ARBA00023274"/>
    </source>
</evidence>
<dbReference type="GO" id="GO:0022625">
    <property type="term" value="C:cytosolic large ribosomal subunit"/>
    <property type="evidence" value="ECO:0007669"/>
    <property type="project" value="TreeGrafter"/>
</dbReference>
<dbReference type="OrthoDB" id="6353017at2759"/>
<dbReference type="PANTHER" id="PTHR10934:SF2">
    <property type="entry name" value="LARGE RIBOSOMAL SUBUNIT PROTEIN EL18"/>
    <property type="match status" value="1"/>
</dbReference>
<dbReference type="EMBL" id="UYSU01047403">
    <property type="protein sequence ID" value="VDM05800.1"/>
    <property type="molecule type" value="Genomic_DNA"/>
</dbReference>
<proteinExistence type="inferred from homology"/>
<evidence type="ECO:0000313" key="6">
    <source>
        <dbReference type="Proteomes" id="UP000275846"/>
    </source>
</evidence>
<sequence length="203" mass="22905">GIDISHRHKRKVIRRNAKSDDVYLRLLVKLYKFLGRRTHAKFNNIVKRRLMMSRINRAPMSLARLARQMKKPGRQDKIAVCLGTITNDLRMMEIPKMTDKIAVCLGTITNDLRMMEIPKMTVCALRVTGPARSRILKAGGHILTVDQLALKAPLGKGTVLLQGPRKGRTACRHFGPAPGVPGSKARPYVISKSRERTNVRRTH</sequence>
<accession>A0A183TSG6</accession>
<comment type="similarity">
    <text evidence="1">Belongs to the eukaryotic ribosomal protein eL18 family.</text>
</comment>
<dbReference type="GO" id="GO:0003735">
    <property type="term" value="F:structural constituent of ribosome"/>
    <property type="evidence" value="ECO:0007669"/>
    <property type="project" value="InterPro"/>
</dbReference>
<feature type="domain" description="Large ribosomal subunit protein uL15/eL18" evidence="4">
    <location>
        <begin position="1"/>
        <end position="98"/>
    </location>
</feature>
<dbReference type="InterPro" id="IPR000039">
    <property type="entry name" value="Ribosomal_eL18"/>
</dbReference>
<gene>
    <name evidence="5" type="ORF">SSLN_LOCUS19414</name>
</gene>
<dbReference type="STRING" id="70667.A0A183TSG6"/>
<evidence type="ECO:0000256" key="2">
    <source>
        <dbReference type="ARBA" id="ARBA00022980"/>
    </source>
</evidence>
<dbReference type="Pfam" id="PF17135">
    <property type="entry name" value="Ribosomal_L18"/>
    <property type="match status" value="2"/>
</dbReference>
<keyword evidence="2" id="KW-0689">Ribosomal protein</keyword>
<dbReference type="SUPFAM" id="SSF52080">
    <property type="entry name" value="Ribosomal proteins L15p and L18e"/>
    <property type="match status" value="1"/>
</dbReference>
<dbReference type="InterPro" id="IPR021131">
    <property type="entry name" value="Ribosomal_uL15/eL18"/>
</dbReference>
<evidence type="ECO:0000256" key="1">
    <source>
        <dbReference type="ARBA" id="ARBA00006815"/>
    </source>
</evidence>
<evidence type="ECO:0000259" key="4">
    <source>
        <dbReference type="Pfam" id="PF17135"/>
    </source>
</evidence>